<accession>A0A4Y2CNA4</accession>
<keyword evidence="2" id="KW-1185">Reference proteome</keyword>
<protein>
    <submittedName>
        <fullName evidence="1">Uncharacterized protein</fullName>
    </submittedName>
</protein>
<comment type="caution">
    <text evidence="1">The sequence shown here is derived from an EMBL/GenBank/DDBJ whole genome shotgun (WGS) entry which is preliminary data.</text>
</comment>
<reference evidence="1 2" key="1">
    <citation type="journal article" date="2019" name="Sci. Rep.">
        <title>Orb-weaving spider Araneus ventricosus genome elucidates the spidroin gene catalogue.</title>
        <authorList>
            <person name="Kono N."/>
            <person name="Nakamura H."/>
            <person name="Ohtoshi R."/>
            <person name="Moran D.A.P."/>
            <person name="Shinohara A."/>
            <person name="Yoshida Y."/>
            <person name="Fujiwara M."/>
            <person name="Mori M."/>
            <person name="Tomita M."/>
            <person name="Arakawa K."/>
        </authorList>
    </citation>
    <scope>NUCLEOTIDE SEQUENCE [LARGE SCALE GENOMIC DNA]</scope>
</reference>
<sequence>MSLPDDSNFASTEGGVSRRGKLKLEPILLHSPSLNYESTKLRGKGKSPSHLPTISFLPPLVPEFNNSRPHPSRYCRANSILIGWYAFLIEFASQTHRQRTVLKLE</sequence>
<proteinExistence type="predicted"/>
<dbReference type="Proteomes" id="UP000499080">
    <property type="component" value="Unassembled WGS sequence"/>
</dbReference>
<organism evidence="1 2">
    <name type="scientific">Araneus ventricosus</name>
    <name type="common">Orbweaver spider</name>
    <name type="synonym">Epeira ventricosa</name>
    <dbReference type="NCBI Taxonomy" id="182803"/>
    <lineage>
        <taxon>Eukaryota</taxon>
        <taxon>Metazoa</taxon>
        <taxon>Ecdysozoa</taxon>
        <taxon>Arthropoda</taxon>
        <taxon>Chelicerata</taxon>
        <taxon>Arachnida</taxon>
        <taxon>Araneae</taxon>
        <taxon>Araneomorphae</taxon>
        <taxon>Entelegynae</taxon>
        <taxon>Araneoidea</taxon>
        <taxon>Araneidae</taxon>
        <taxon>Araneus</taxon>
    </lineage>
</organism>
<dbReference type="AlphaFoldDB" id="A0A4Y2CNA4"/>
<dbReference type="EMBL" id="BGPR01000216">
    <property type="protein sequence ID" value="GBM05649.1"/>
    <property type="molecule type" value="Genomic_DNA"/>
</dbReference>
<evidence type="ECO:0000313" key="1">
    <source>
        <dbReference type="EMBL" id="GBM05649.1"/>
    </source>
</evidence>
<gene>
    <name evidence="1" type="ORF">AVEN_202273_1</name>
</gene>
<evidence type="ECO:0000313" key="2">
    <source>
        <dbReference type="Proteomes" id="UP000499080"/>
    </source>
</evidence>
<name>A0A4Y2CNA4_ARAVE</name>